<feature type="region of interest" description="Disordered" evidence="1">
    <location>
        <begin position="40"/>
        <end position="93"/>
    </location>
</feature>
<evidence type="ECO:0000259" key="3">
    <source>
        <dbReference type="PROSITE" id="PS51677"/>
    </source>
</evidence>
<organism evidence="4 5">
    <name type="scientific">Streptomyces kunmingensis</name>
    <dbReference type="NCBI Taxonomy" id="68225"/>
    <lineage>
        <taxon>Bacteria</taxon>
        <taxon>Bacillati</taxon>
        <taxon>Actinomycetota</taxon>
        <taxon>Actinomycetes</taxon>
        <taxon>Kitasatosporales</taxon>
        <taxon>Streptomycetaceae</taxon>
        <taxon>Streptomyces</taxon>
    </lineage>
</organism>
<sequence>MTTVRASAAGVRRAVACALAAALLTGCAQSVDPIERLGRKAAQKVRHHPRPAVTGAPGAPAASPHAPAPGPASVPSLRPAPAPRPAAHRVFAPRARGAVPPVVTRVPTRDRVVFLTFDDDAGKDPRFVGLVRDLRLPVSVFLTHSVAGPGHDHFGQLRALGAGVENHTLTHPLLPGLGYVQQHAEICGQQTRLKGRFGTAPHLLRPPYGAYDANTLRAAGACGIEAIVVGHAYAEGDRLRPGDILHTPAGARLTETTKHLLHRIHTQHLTVAHLETYL</sequence>
<accession>A0ABU6C6N3</accession>
<keyword evidence="2" id="KW-0732">Signal</keyword>
<dbReference type="PROSITE" id="PS51257">
    <property type="entry name" value="PROKAR_LIPOPROTEIN"/>
    <property type="match status" value="1"/>
</dbReference>
<feature type="compositionally biased region" description="Low complexity" evidence="1">
    <location>
        <begin position="51"/>
        <end position="65"/>
    </location>
</feature>
<dbReference type="RefSeq" id="WP_324766871.1">
    <property type="nucleotide sequence ID" value="NZ_BAAATS010000002.1"/>
</dbReference>
<dbReference type="CDD" id="cd10917">
    <property type="entry name" value="CE4_NodB_like_6s_7s"/>
    <property type="match status" value="1"/>
</dbReference>
<comment type="caution">
    <text evidence="4">The sequence shown here is derived from an EMBL/GenBank/DDBJ whole genome shotgun (WGS) entry which is preliminary data.</text>
</comment>
<feature type="signal peptide" evidence="2">
    <location>
        <begin position="1"/>
        <end position="30"/>
    </location>
</feature>
<evidence type="ECO:0000256" key="2">
    <source>
        <dbReference type="SAM" id="SignalP"/>
    </source>
</evidence>
<dbReference type="Proteomes" id="UP001352223">
    <property type="component" value="Unassembled WGS sequence"/>
</dbReference>
<protein>
    <submittedName>
        <fullName evidence="4">Polysaccharide deacetylase family protein</fullName>
    </submittedName>
</protein>
<dbReference type="Gene3D" id="3.20.20.370">
    <property type="entry name" value="Glycoside hydrolase/deacetylase"/>
    <property type="match status" value="1"/>
</dbReference>
<feature type="domain" description="NodB homology" evidence="3">
    <location>
        <begin position="111"/>
        <end position="278"/>
    </location>
</feature>
<proteinExistence type="predicted"/>
<dbReference type="EMBL" id="JAOZYB010000029">
    <property type="protein sequence ID" value="MEB3959886.1"/>
    <property type="molecule type" value="Genomic_DNA"/>
</dbReference>
<dbReference type="Pfam" id="PF01522">
    <property type="entry name" value="Polysacc_deac_1"/>
    <property type="match status" value="1"/>
</dbReference>
<evidence type="ECO:0000313" key="5">
    <source>
        <dbReference type="Proteomes" id="UP001352223"/>
    </source>
</evidence>
<dbReference type="SUPFAM" id="SSF88713">
    <property type="entry name" value="Glycoside hydrolase/deacetylase"/>
    <property type="match status" value="1"/>
</dbReference>
<dbReference type="PANTHER" id="PTHR10587:SF134">
    <property type="entry name" value="SECRETED PROTEIN"/>
    <property type="match status" value="1"/>
</dbReference>
<feature type="compositionally biased region" description="Basic residues" evidence="1">
    <location>
        <begin position="40"/>
        <end position="50"/>
    </location>
</feature>
<feature type="chain" id="PRO_5047495493" evidence="2">
    <location>
        <begin position="31"/>
        <end position="278"/>
    </location>
</feature>
<keyword evidence="5" id="KW-1185">Reference proteome</keyword>
<evidence type="ECO:0000256" key="1">
    <source>
        <dbReference type="SAM" id="MobiDB-lite"/>
    </source>
</evidence>
<dbReference type="InterPro" id="IPR002509">
    <property type="entry name" value="NODB_dom"/>
</dbReference>
<reference evidence="4 5" key="1">
    <citation type="submission" date="2022-10" db="EMBL/GenBank/DDBJ databases">
        <authorList>
            <person name="Xie J."/>
            <person name="Shen N."/>
        </authorList>
    </citation>
    <scope>NUCLEOTIDE SEQUENCE [LARGE SCALE GENOMIC DNA]</scope>
    <source>
        <strain evidence="4 5">DSM 41681</strain>
    </source>
</reference>
<evidence type="ECO:0000313" key="4">
    <source>
        <dbReference type="EMBL" id="MEB3959886.1"/>
    </source>
</evidence>
<name>A0ABU6C6N3_9ACTN</name>
<dbReference type="InterPro" id="IPR050248">
    <property type="entry name" value="Polysacc_deacetylase_ArnD"/>
</dbReference>
<dbReference type="InterPro" id="IPR011330">
    <property type="entry name" value="Glyco_hydro/deAcase_b/a-brl"/>
</dbReference>
<gene>
    <name evidence="4" type="ORF">OKJ48_06415</name>
</gene>
<dbReference type="PANTHER" id="PTHR10587">
    <property type="entry name" value="GLYCOSYL TRANSFERASE-RELATED"/>
    <property type="match status" value="1"/>
</dbReference>
<feature type="compositionally biased region" description="Pro residues" evidence="1">
    <location>
        <begin position="66"/>
        <end position="84"/>
    </location>
</feature>
<dbReference type="PROSITE" id="PS51677">
    <property type="entry name" value="NODB"/>
    <property type="match status" value="1"/>
</dbReference>